<feature type="compositionally biased region" description="Acidic residues" evidence="1">
    <location>
        <begin position="271"/>
        <end position="290"/>
    </location>
</feature>
<feature type="region of interest" description="Disordered" evidence="1">
    <location>
        <begin position="302"/>
        <end position="328"/>
    </location>
</feature>
<gene>
    <name evidence="2" type="ORF">MELLADRAFT_103592</name>
</gene>
<dbReference type="KEGG" id="mlr:MELLADRAFT_103592"/>
<protein>
    <submittedName>
        <fullName evidence="2">Uncharacterized protein</fullName>
    </submittedName>
</protein>
<dbReference type="VEuPathDB" id="FungiDB:MELLADRAFT_103592"/>
<feature type="compositionally biased region" description="Acidic residues" evidence="1">
    <location>
        <begin position="314"/>
        <end position="325"/>
    </location>
</feature>
<dbReference type="InParanoid" id="F4RBU7"/>
<feature type="region of interest" description="Disordered" evidence="1">
    <location>
        <begin position="266"/>
        <end position="290"/>
    </location>
</feature>
<accession>F4RBU7</accession>
<dbReference type="HOGENOM" id="CLU_746133_0_0_1"/>
<evidence type="ECO:0000313" key="2">
    <source>
        <dbReference type="EMBL" id="EGG10169.1"/>
    </source>
</evidence>
<dbReference type="RefSeq" id="XP_007406470.1">
    <property type="nucleotide sequence ID" value="XM_007406408.1"/>
</dbReference>
<proteinExistence type="predicted"/>
<evidence type="ECO:0000256" key="1">
    <source>
        <dbReference type="SAM" id="MobiDB-lite"/>
    </source>
</evidence>
<evidence type="ECO:0000313" key="3">
    <source>
        <dbReference type="Proteomes" id="UP000001072"/>
    </source>
</evidence>
<organism evidence="3">
    <name type="scientific">Melampsora larici-populina (strain 98AG31 / pathotype 3-4-7)</name>
    <name type="common">Poplar leaf rust fungus</name>
    <dbReference type="NCBI Taxonomy" id="747676"/>
    <lineage>
        <taxon>Eukaryota</taxon>
        <taxon>Fungi</taxon>
        <taxon>Dikarya</taxon>
        <taxon>Basidiomycota</taxon>
        <taxon>Pucciniomycotina</taxon>
        <taxon>Pucciniomycetes</taxon>
        <taxon>Pucciniales</taxon>
        <taxon>Melampsoraceae</taxon>
        <taxon>Melampsora</taxon>
    </lineage>
</organism>
<feature type="compositionally biased region" description="Polar residues" evidence="1">
    <location>
        <begin position="9"/>
        <end position="27"/>
    </location>
</feature>
<sequence length="371" mass="42797">MTTERNESTNKSLRIPESSTSTCDPLTKASTSVTSRLSFADLSSMPIEIKEMIVSWIYFSGGTGVFNDSRYATNGIVLLGDTIKSLTTLQPIVQRHSRHVKWLYWRASYGELYEQELVEGNPENWDENTRLKWDPKTRSELLLKVLQACTRLDELNIDLDPFEYITDDPSPDTATSMWCYDEKMMNNQDHIKSRSTLFFPVFKDQCKCSEEVDRSANVTAWLQDRVWPNLKEFNVCHTNGFESIHTLRQLAAKYGVTMCLNGNIGDRDDHSDEDSHEEDLSESDEDDTGKEDLEILNEIENENIDGVKDKKDDEIEDEKQEDDTPEQIQDVLRMWTHGSDYEEEVEISDPSGWNQPDFYLSDSFLFKSNVI</sequence>
<dbReference type="EMBL" id="GL883095">
    <property type="protein sequence ID" value="EGG10169.1"/>
    <property type="molecule type" value="Genomic_DNA"/>
</dbReference>
<dbReference type="GeneID" id="18922016"/>
<keyword evidence="3" id="KW-1185">Reference proteome</keyword>
<dbReference type="AlphaFoldDB" id="F4RBU7"/>
<reference evidence="3" key="1">
    <citation type="journal article" date="2011" name="Proc. Natl. Acad. Sci. U.S.A.">
        <title>Obligate biotrophy features unraveled by the genomic analysis of rust fungi.</title>
        <authorList>
            <person name="Duplessis S."/>
            <person name="Cuomo C.A."/>
            <person name="Lin Y.-C."/>
            <person name="Aerts A."/>
            <person name="Tisserant E."/>
            <person name="Veneault-Fourrey C."/>
            <person name="Joly D.L."/>
            <person name="Hacquard S."/>
            <person name="Amselem J."/>
            <person name="Cantarel B.L."/>
            <person name="Chiu R."/>
            <person name="Coutinho P.M."/>
            <person name="Feau N."/>
            <person name="Field M."/>
            <person name="Frey P."/>
            <person name="Gelhaye E."/>
            <person name="Goldberg J."/>
            <person name="Grabherr M.G."/>
            <person name="Kodira C.D."/>
            <person name="Kohler A."/>
            <person name="Kuees U."/>
            <person name="Lindquist E.A."/>
            <person name="Lucas S.M."/>
            <person name="Mago R."/>
            <person name="Mauceli E."/>
            <person name="Morin E."/>
            <person name="Murat C."/>
            <person name="Pangilinan J.L."/>
            <person name="Park R."/>
            <person name="Pearson M."/>
            <person name="Quesneville H."/>
            <person name="Rouhier N."/>
            <person name="Sakthikumar S."/>
            <person name="Salamov A.A."/>
            <person name="Schmutz J."/>
            <person name="Selles B."/>
            <person name="Shapiro H."/>
            <person name="Tanguay P."/>
            <person name="Tuskan G.A."/>
            <person name="Henrissat B."/>
            <person name="Van de Peer Y."/>
            <person name="Rouze P."/>
            <person name="Ellis J.G."/>
            <person name="Dodds P.N."/>
            <person name="Schein J.E."/>
            <person name="Zhong S."/>
            <person name="Hamelin R.C."/>
            <person name="Grigoriev I.V."/>
            <person name="Szabo L.J."/>
            <person name="Martin F."/>
        </authorList>
    </citation>
    <scope>NUCLEOTIDE SEQUENCE [LARGE SCALE GENOMIC DNA]</scope>
    <source>
        <strain evidence="3">98AG31 / pathotype 3-4-7</strain>
    </source>
</reference>
<name>F4RBU7_MELLP</name>
<feature type="region of interest" description="Disordered" evidence="1">
    <location>
        <begin position="1"/>
        <end position="27"/>
    </location>
</feature>
<dbReference type="Proteomes" id="UP000001072">
    <property type="component" value="Unassembled WGS sequence"/>
</dbReference>